<keyword evidence="2" id="KW-1185">Reference proteome</keyword>
<protein>
    <submittedName>
        <fullName evidence="1">Uncharacterized protein</fullName>
    </submittedName>
</protein>
<proteinExistence type="predicted"/>
<reference evidence="1 2" key="1">
    <citation type="submission" date="2023-04" db="EMBL/GenBank/DDBJ databases">
        <title>Australian commercial rhizobial inoculants.</title>
        <authorList>
            <person name="Kohlmeier M.G."/>
            <person name="O'Hara G.W."/>
            <person name="Colombi E."/>
            <person name="Ramsay J.P."/>
            <person name="Terpolilli J."/>
        </authorList>
    </citation>
    <scope>NUCLEOTIDE SEQUENCE [LARGE SCALE GENOMIC DNA]</scope>
    <source>
        <strain evidence="1 2">CB627</strain>
    </source>
</reference>
<dbReference type="Proteomes" id="UP001221546">
    <property type="component" value="Chromosome"/>
</dbReference>
<evidence type="ECO:0000313" key="1">
    <source>
        <dbReference type="EMBL" id="WFU64447.1"/>
    </source>
</evidence>
<accession>A0ABY8JFS8</accession>
<dbReference type="RefSeq" id="WP_244559010.1">
    <property type="nucleotide sequence ID" value="NZ_CP121646.1"/>
</dbReference>
<gene>
    <name evidence="1" type="ORF">QA636_02455</name>
</gene>
<sequence>MAQFNGRTATIRSAGAIVTGRVRAIVESRSGATAAWVVTIVPDEPKASATAARLAPRLCFAAEDDF</sequence>
<evidence type="ECO:0000313" key="2">
    <source>
        <dbReference type="Proteomes" id="UP001221546"/>
    </source>
</evidence>
<organism evidence="1 2">
    <name type="scientific">Bradyrhizobium brasilense</name>
    <dbReference type="NCBI Taxonomy" id="1419277"/>
    <lineage>
        <taxon>Bacteria</taxon>
        <taxon>Pseudomonadati</taxon>
        <taxon>Pseudomonadota</taxon>
        <taxon>Alphaproteobacteria</taxon>
        <taxon>Hyphomicrobiales</taxon>
        <taxon>Nitrobacteraceae</taxon>
        <taxon>Bradyrhizobium</taxon>
    </lineage>
</organism>
<name>A0ABY8JFS8_9BRAD</name>
<dbReference type="EMBL" id="CP121646">
    <property type="protein sequence ID" value="WFU64447.1"/>
    <property type="molecule type" value="Genomic_DNA"/>
</dbReference>